<dbReference type="CDD" id="cd04301">
    <property type="entry name" value="NAT_SF"/>
    <property type="match status" value="1"/>
</dbReference>
<dbReference type="RefSeq" id="WP_147146158.1">
    <property type="nucleotide sequence ID" value="NZ_BKAJ01000011.1"/>
</dbReference>
<dbReference type="Proteomes" id="UP000321058">
    <property type="component" value="Unassembled WGS sequence"/>
</dbReference>
<dbReference type="EMBL" id="BKAJ01000011">
    <property type="protein sequence ID" value="GEP53478.1"/>
    <property type="molecule type" value="Genomic_DNA"/>
</dbReference>
<dbReference type="PANTHER" id="PTHR43877">
    <property type="entry name" value="AMINOALKYLPHOSPHONATE N-ACETYLTRANSFERASE-RELATED-RELATED"/>
    <property type="match status" value="1"/>
</dbReference>
<dbReference type="InterPro" id="IPR016181">
    <property type="entry name" value="Acyl_CoA_acyltransferase"/>
</dbReference>
<dbReference type="SUPFAM" id="SSF55729">
    <property type="entry name" value="Acyl-CoA N-acyltransferases (Nat)"/>
    <property type="match status" value="1"/>
</dbReference>
<dbReference type="AlphaFoldDB" id="A0A512N3A9"/>
<keyword evidence="5" id="KW-1185">Reference proteome</keyword>
<organism evidence="4 5">
    <name type="scientific">Reyranella soli</name>
    <dbReference type="NCBI Taxonomy" id="1230389"/>
    <lineage>
        <taxon>Bacteria</taxon>
        <taxon>Pseudomonadati</taxon>
        <taxon>Pseudomonadota</taxon>
        <taxon>Alphaproteobacteria</taxon>
        <taxon>Hyphomicrobiales</taxon>
        <taxon>Reyranellaceae</taxon>
        <taxon>Reyranella</taxon>
    </lineage>
</organism>
<dbReference type="GO" id="GO:0016747">
    <property type="term" value="F:acyltransferase activity, transferring groups other than amino-acyl groups"/>
    <property type="evidence" value="ECO:0007669"/>
    <property type="project" value="InterPro"/>
</dbReference>
<evidence type="ECO:0000256" key="1">
    <source>
        <dbReference type="ARBA" id="ARBA00022679"/>
    </source>
</evidence>
<proteinExistence type="predicted"/>
<dbReference type="InterPro" id="IPR050832">
    <property type="entry name" value="Bact_Acetyltransf"/>
</dbReference>
<keyword evidence="2" id="KW-0012">Acyltransferase</keyword>
<feature type="domain" description="N-acetyltransferase" evidence="3">
    <location>
        <begin position="7"/>
        <end position="168"/>
    </location>
</feature>
<name>A0A512N3A9_9HYPH</name>
<dbReference type="Gene3D" id="3.40.630.30">
    <property type="match status" value="1"/>
</dbReference>
<accession>A0A512N3A9</accession>
<reference evidence="4 5" key="1">
    <citation type="submission" date="2019-07" db="EMBL/GenBank/DDBJ databases">
        <title>Whole genome shotgun sequence of Reyranella soli NBRC 108950.</title>
        <authorList>
            <person name="Hosoyama A."/>
            <person name="Uohara A."/>
            <person name="Ohji S."/>
            <person name="Ichikawa N."/>
        </authorList>
    </citation>
    <scope>NUCLEOTIDE SEQUENCE [LARGE SCALE GENOMIC DNA]</scope>
    <source>
        <strain evidence="4 5">NBRC 108950</strain>
    </source>
</reference>
<sequence length="171" mass="19049">MTDRSQIQIRRLLPSDASLFREIRLEALQQAPEAFGSTFEQECSQSLAQFEEVLAKADVFGAFRGSDLLGMAGYRTQAGDKRAHKGFLWGMYVRPSARGTGAAKPLVEAVLAHARERVELVQLSVVAENETAQRLYRSCGFVAYGHEVHALKQNGRYYDEVLMAVALDPRN</sequence>
<evidence type="ECO:0000256" key="2">
    <source>
        <dbReference type="ARBA" id="ARBA00023315"/>
    </source>
</evidence>
<dbReference type="PROSITE" id="PS51186">
    <property type="entry name" value="GNAT"/>
    <property type="match status" value="1"/>
</dbReference>
<dbReference type="OrthoDB" id="9799092at2"/>
<evidence type="ECO:0000259" key="3">
    <source>
        <dbReference type="PROSITE" id="PS51186"/>
    </source>
</evidence>
<keyword evidence="1 4" id="KW-0808">Transferase</keyword>
<evidence type="ECO:0000313" key="4">
    <source>
        <dbReference type="EMBL" id="GEP53478.1"/>
    </source>
</evidence>
<gene>
    <name evidence="4" type="ORF">RSO01_06440</name>
</gene>
<evidence type="ECO:0000313" key="5">
    <source>
        <dbReference type="Proteomes" id="UP000321058"/>
    </source>
</evidence>
<comment type="caution">
    <text evidence="4">The sequence shown here is derived from an EMBL/GenBank/DDBJ whole genome shotgun (WGS) entry which is preliminary data.</text>
</comment>
<dbReference type="InterPro" id="IPR000182">
    <property type="entry name" value="GNAT_dom"/>
</dbReference>
<dbReference type="PANTHER" id="PTHR43877:SF2">
    <property type="entry name" value="AMINOALKYLPHOSPHONATE N-ACETYLTRANSFERASE-RELATED"/>
    <property type="match status" value="1"/>
</dbReference>
<protein>
    <submittedName>
        <fullName evidence="4">N-acetyltransferase</fullName>
    </submittedName>
</protein>
<dbReference type="Pfam" id="PF00583">
    <property type="entry name" value="Acetyltransf_1"/>
    <property type="match status" value="1"/>
</dbReference>